<feature type="domain" description="C2H2-type" evidence="10">
    <location>
        <begin position="160"/>
        <end position="188"/>
    </location>
</feature>
<dbReference type="FunFam" id="3.30.160.60:FF:000065">
    <property type="entry name" value="B-cell CLL/lymphoma 6, member B"/>
    <property type="match status" value="1"/>
</dbReference>
<feature type="domain" description="C2H2-type" evidence="10">
    <location>
        <begin position="551"/>
        <end position="578"/>
    </location>
</feature>
<dbReference type="Proteomes" id="UP000594454">
    <property type="component" value="Chromosome 4"/>
</dbReference>
<dbReference type="FunFam" id="3.30.160.60:FF:000478">
    <property type="entry name" value="Zinc finger protein 133"/>
    <property type="match status" value="1"/>
</dbReference>
<feature type="domain" description="C2H2-type" evidence="10">
    <location>
        <begin position="347"/>
        <end position="374"/>
    </location>
</feature>
<proteinExistence type="predicted"/>
<evidence type="ECO:0000259" key="10">
    <source>
        <dbReference type="PROSITE" id="PS50157"/>
    </source>
</evidence>
<feature type="binding site" evidence="8">
    <location>
        <position position="15"/>
    </location>
    <ligand>
        <name>Zn(2+)</name>
        <dbReference type="ChEBI" id="CHEBI:29105"/>
    </ligand>
</feature>
<evidence type="ECO:0000256" key="8">
    <source>
        <dbReference type="PROSITE-ProRule" id="PRU01263"/>
    </source>
</evidence>
<keyword evidence="6" id="KW-0539">Nucleus</keyword>
<dbReference type="PROSITE" id="PS51915">
    <property type="entry name" value="ZAD"/>
    <property type="match status" value="1"/>
</dbReference>
<feature type="compositionally biased region" description="Basic and acidic residues" evidence="9">
    <location>
        <begin position="266"/>
        <end position="276"/>
    </location>
</feature>
<feature type="domain" description="C2H2-type" evidence="10">
    <location>
        <begin position="579"/>
        <end position="606"/>
    </location>
</feature>
<dbReference type="OrthoDB" id="654211at2759"/>
<keyword evidence="3" id="KW-0677">Repeat</keyword>
<feature type="domain" description="C2H2-type" evidence="10">
    <location>
        <begin position="606"/>
        <end position="629"/>
    </location>
</feature>
<dbReference type="FunFam" id="3.30.160.60:FF:000446">
    <property type="entry name" value="Zinc finger protein"/>
    <property type="match status" value="1"/>
</dbReference>
<feature type="binding site" evidence="8">
    <location>
        <position position="65"/>
    </location>
    <ligand>
        <name>Zn(2+)</name>
        <dbReference type="ChEBI" id="CHEBI:29105"/>
    </ligand>
</feature>
<organism evidence="12 13">
    <name type="scientific">Hermetia illucens</name>
    <name type="common">Black soldier fly</name>
    <dbReference type="NCBI Taxonomy" id="343691"/>
    <lineage>
        <taxon>Eukaryota</taxon>
        <taxon>Metazoa</taxon>
        <taxon>Ecdysozoa</taxon>
        <taxon>Arthropoda</taxon>
        <taxon>Hexapoda</taxon>
        <taxon>Insecta</taxon>
        <taxon>Pterygota</taxon>
        <taxon>Neoptera</taxon>
        <taxon>Endopterygota</taxon>
        <taxon>Diptera</taxon>
        <taxon>Brachycera</taxon>
        <taxon>Stratiomyomorpha</taxon>
        <taxon>Stratiomyidae</taxon>
        <taxon>Hermetiinae</taxon>
        <taxon>Hermetia</taxon>
    </lineage>
</organism>
<dbReference type="SMART" id="SM00868">
    <property type="entry name" value="zf-AD"/>
    <property type="match status" value="1"/>
</dbReference>
<feature type="compositionally biased region" description="Acidic residues" evidence="9">
    <location>
        <begin position="284"/>
        <end position="301"/>
    </location>
</feature>
<feature type="domain" description="C2H2-type" evidence="10">
    <location>
        <begin position="375"/>
        <end position="402"/>
    </location>
</feature>
<evidence type="ECO:0000313" key="13">
    <source>
        <dbReference type="Proteomes" id="UP000594454"/>
    </source>
</evidence>
<dbReference type="Pfam" id="PF13894">
    <property type="entry name" value="zf-C2H2_4"/>
    <property type="match status" value="1"/>
</dbReference>
<feature type="binding site" evidence="8">
    <location>
        <position position="62"/>
    </location>
    <ligand>
        <name>Zn(2+)</name>
        <dbReference type="ChEBI" id="CHEBI:29105"/>
    </ligand>
</feature>
<dbReference type="GO" id="GO:0008270">
    <property type="term" value="F:zinc ion binding"/>
    <property type="evidence" value="ECO:0007669"/>
    <property type="project" value="UniProtKB-UniRule"/>
</dbReference>
<accession>A0A7R8YZ65</accession>
<evidence type="ECO:0000256" key="4">
    <source>
        <dbReference type="ARBA" id="ARBA00022771"/>
    </source>
</evidence>
<keyword evidence="2 8" id="KW-0479">Metal-binding</keyword>
<dbReference type="GO" id="GO:0000977">
    <property type="term" value="F:RNA polymerase II transcription regulatory region sequence-specific DNA binding"/>
    <property type="evidence" value="ECO:0007669"/>
    <property type="project" value="TreeGrafter"/>
</dbReference>
<dbReference type="SMART" id="SM00355">
    <property type="entry name" value="ZnF_C2H2"/>
    <property type="match status" value="12"/>
</dbReference>
<feature type="region of interest" description="Disordered" evidence="9">
    <location>
        <begin position="265"/>
        <end position="343"/>
    </location>
</feature>
<comment type="subcellular location">
    <subcellularLocation>
        <location evidence="1">Nucleus</location>
    </subcellularLocation>
</comment>
<feature type="domain" description="C2H2-type" evidence="10">
    <location>
        <begin position="465"/>
        <end position="494"/>
    </location>
</feature>
<feature type="domain" description="C2H2-type" evidence="10">
    <location>
        <begin position="495"/>
        <end position="522"/>
    </location>
</feature>
<dbReference type="PANTHER" id="PTHR24409:SF425">
    <property type="entry name" value="IP01295P"/>
    <property type="match status" value="1"/>
</dbReference>
<dbReference type="Pfam" id="PF07776">
    <property type="entry name" value="zf-AD"/>
    <property type="match status" value="1"/>
</dbReference>
<protein>
    <submittedName>
        <fullName evidence="12">Uncharacterized protein</fullName>
    </submittedName>
</protein>
<keyword evidence="4 7" id="KW-0863">Zinc-finger</keyword>
<dbReference type="GO" id="GO:0005634">
    <property type="term" value="C:nucleus"/>
    <property type="evidence" value="ECO:0007669"/>
    <property type="project" value="UniProtKB-SubCell"/>
</dbReference>
<dbReference type="PROSITE" id="PS50157">
    <property type="entry name" value="ZINC_FINGER_C2H2_2"/>
    <property type="match status" value="11"/>
</dbReference>
<dbReference type="FunFam" id="3.30.160.60:FF:000512">
    <property type="entry name" value="zinc finger protein 197 isoform X1"/>
    <property type="match status" value="1"/>
</dbReference>
<evidence type="ECO:0000256" key="2">
    <source>
        <dbReference type="ARBA" id="ARBA00022723"/>
    </source>
</evidence>
<feature type="domain" description="C2H2-type" evidence="10">
    <location>
        <begin position="403"/>
        <end position="433"/>
    </location>
</feature>
<dbReference type="Pfam" id="PF00096">
    <property type="entry name" value="zf-C2H2"/>
    <property type="match status" value="7"/>
</dbReference>
<dbReference type="AlphaFoldDB" id="A0A7R8YZ65"/>
<reference evidence="12 13" key="1">
    <citation type="submission" date="2020-11" db="EMBL/GenBank/DDBJ databases">
        <authorList>
            <person name="Wallbank WR R."/>
            <person name="Pardo Diaz C."/>
            <person name="Kozak K."/>
            <person name="Martin S."/>
            <person name="Jiggins C."/>
            <person name="Moest M."/>
            <person name="Warren A I."/>
            <person name="Generalovic N T."/>
            <person name="Byers J.R.P. K."/>
            <person name="Montejo-Kovacevich G."/>
            <person name="Yen C E."/>
        </authorList>
    </citation>
    <scope>NUCLEOTIDE SEQUENCE [LARGE SCALE GENOMIC DNA]</scope>
</reference>
<dbReference type="InterPro" id="IPR036236">
    <property type="entry name" value="Znf_C2H2_sf"/>
</dbReference>
<dbReference type="InParanoid" id="A0A7R8YZ65"/>
<evidence type="ECO:0000256" key="6">
    <source>
        <dbReference type="ARBA" id="ARBA00023242"/>
    </source>
</evidence>
<dbReference type="FunFam" id="3.30.160.60:FF:001119">
    <property type="entry name" value="zinc finger protein 408"/>
    <property type="match status" value="1"/>
</dbReference>
<dbReference type="FunCoup" id="A0A7R8YZ65">
    <property type="interactions" value="323"/>
</dbReference>
<feature type="domain" description="ZAD" evidence="11">
    <location>
        <begin position="10"/>
        <end position="89"/>
    </location>
</feature>
<dbReference type="Gene3D" id="3.40.1800.20">
    <property type="match status" value="1"/>
</dbReference>
<sequence>MNVQVLDFAKICRTCLGSDKRMKCLFPGDSGDSKELDEIRKMISDCTIYPVLKNDHLPNNICSKCISKVRVAYDFKSQCERAFEMLLSVMETYNLGVKADNHVIPAELVLVDSQNVKEEIDNFYPNSNDQEGFDSANTEYGTVGTAQLIETVKAEGTAEHKCTTCPKVFSKEVHLRKHMATVHPNSEDVCSLCSKNCGNPTRLKKHMLLCHSESSLDRESNKKEISKSTDCVEEFESVQELSEHICSNDNSFDPTNVEAILGLTGTKEEKEEHASDSGDPAYLYDDEQCDENENDDDESCDDDKIPLSELLKPKTRKKKRDKSSLNKTDADSNQSKDENKSPVKKEHKCDICNKIFSRSSHLKRHKFTHSEEKPFVCKECNKGFTRADHLRLHKFNHSTVKPYICPDCNRGFIQAERLKRHQERGYCDKEKNPNPKTEFCTICGKGFTTAKYLAIHVRTHTDRKWNCKHCPEVFDSKQELTGHSKTHAHETEKPFLCSECGLRFVRNDYLIIHMRRHKGEKPYKCKYCSKGFPRATDLNVHERYHTGEKTHLCTVCGKGFQRAYNLLVHMRVHTGERPYKCPHCTKCFAQGNDLKSHIRRHTGERFKCEICEEGFIQGYHLTQHKRNVHGIDAQSHIRRVEKFVTQTEQQQQMEAIRQQQTETRAPNDAVEMHSSDSEHLQAVKCEDGIAMEGSYYAGHSDDGVTNGGEGMVIYTTIENDSNVMEYEANYHVL</sequence>
<dbReference type="SUPFAM" id="SSF57667">
    <property type="entry name" value="beta-beta-alpha zinc fingers"/>
    <property type="match status" value="7"/>
</dbReference>
<dbReference type="PANTHER" id="PTHR24409">
    <property type="entry name" value="ZINC FINGER PROTEIN 142"/>
    <property type="match status" value="1"/>
</dbReference>
<keyword evidence="5 8" id="KW-0862">Zinc</keyword>
<dbReference type="EMBL" id="LR899012">
    <property type="protein sequence ID" value="CAD7087481.1"/>
    <property type="molecule type" value="Genomic_DNA"/>
</dbReference>
<evidence type="ECO:0000256" key="1">
    <source>
        <dbReference type="ARBA" id="ARBA00004123"/>
    </source>
</evidence>
<feature type="compositionally biased region" description="Basic and acidic residues" evidence="9">
    <location>
        <begin position="322"/>
        <end position="343"/>
    </location>
</feature>
<evidence type="ECO:0000259" key="11">
    <source>
        <dbReference type="PROSITE" id="PS51915"/>
    </source>
</evidence>
<dbReference type="InterPro" id="IPR013087">
    <property type="entry name" value="Znf_C2H2_type"/>
</dbReference>
<evidence type="ECO:0000313" key="12">
    <source>
        <dbReference type="EMBL" id="CAD7087481.1"/>
    </source>
</evidence>
<feature type="binding site" evidence="8">
    <location>
        <position position="12"/>
    </location>
    <ligand>
        <name>Zn(2+)</name>
        <dbReference type="ChEBI" id="CHEBI:29105"/>
    </ligand>
</feature>
<evidence type="ECO:0000256" key="7">
    <source>
        <dbReference type="PROSITE-ProRule" id="PRU00042"/>
    </source>
</evidence>
<evidence type="ECO:0000256" key="9">
    <source>
        <dbReference type="SAM" id="MobiDB-lite"/>
    </source>
</evidence>
<evidence type="ECO:0000256" key="5">
    <source>
        <dbReference type="ARBA" id="ARBA00022833"/>
    </source>
</evidence>
<name>A0A7R8YZ65_HERIL</name>
<dbReference type="InterPro" id="IPR056436">
    <property type="entry name" value="Znf-C2H2_ZIC1-5/GLI1-3-like"/>
</dbReference>
<feature type="domain" description="C2H2-type" evidence="10">
    <location>
        <begin position="523"/>
        <end position="550"/>
    </location>
</feature>
<dbReference type="InterPro" id="IPR012934">
    <property type="entry name" value="Znf_AD"/>
</dbReference>
<evidence type="ECO:0000256" key="3">
    <source>
        <dbReference type="ARBA" id="ARBA00022737"/>
    </source>
</evidence>
<dbReference type="GO" id="GO:0000981">
    <property type="term" value="F:DNA-binding transcription factor activity, RNA polymerase II-specific"/>
    <property type="evidence" value="ECO:0007669"/>
    <property type="project" value="TreeGrafter"/>
</dbReference>
<gene>
    <name evidence="12" type="ORF">HERILL_LOCUS10187</name>
</gene>
<feature type="domain" description="C2H2-type" evidence="10">
    <location>
        <begin position="438"/>
        <end position="465"/>
    </location>
</feature>
<dbReference type="Pfam" id="PF23561">
    <property type="entry name" value="zf-C2H2_15"/>
    <property type="match status" value="1"/>
</dbReference>
<dbReference type="FunFam" id="3.30.160.60:FF:000744">
    <property type="entry name" value="zinc finger E-box-binding homeobox 1"/>
    <property type="match status" value="1"/>
</dbReference>
<dbReference type="PROSITE" id="PS00028">
    <property type="entry name" value="ZINC_FINGER_C2H2_1"/>
    <property type="match status" value="11"/>
</dbReference>
<dbReference type="Pfam" id="PF13912">
    <property type="entry name" value="zf-C2H2_6"/>
    <property type="match status" value="1"/>
</dbReference>
<keyword evidence="13" id="KW-1185">Reference proteome</keyword>
<dbReference type="SUPFAM" id="SSF57716">
    <property type="entry name" value="Glucocorticoid receptor-like (DNA-binding domain)"/>
    <property type="match status" value="1"/>
</dbReference>
<dbReference type="Gene3D" id="3.30.160.60">
    <property type="entry name" value="Classic Zinc Finger"/>
    <property type="match status" value="9"/>
</dbReference>
<dbReference type="FunFam" id="3.30.160.60:FF:000182">
    <property type="entry name" value="zinc finger protein 366"/>
    <property type="match status" value="1"/>
</dbReference>